<evidence type="ECO:0000313" key="3">
    <source>
        <dbReference type="Proteomes" id="UP000091820"/>
    </source>
</evidence>
<reference evidence="3" key="1">
    <citation type="submission" date="2014-03" db="EMBL/GenBank/DDBJ databases">
        <authorList>
            <person name="Aksoy S."/>
            <person name="Warren W."/>
            <person name="Wilson R.K."/>
        </authorList>
    </citation>
    <scope>NUCLEOTIDE SEQUENCE [LARGE SCALE GENOMIC DNA]</scope>
    <source>
        <strain evidence="3">IAEA</strain>
    </source>
</reference>
<keyword evidence="1" id="KW-0812">Transmembrane</keyword>
<evidence type="ECO:0000256" key="1">
    <source>
        <dbReference type="SAM" id="Phobius"/>
    </source>
</evidence>
<dbReference type="EnsemblMetazoa" id="GBRI003707-RA">
    <property type="protein sequence ID" value="GBRI003707-PA"/>
    <property type="gene ID" value="GBRI003707"/>
</dbReference>
<keyword evidence="1" id="KW-0472">Membrane</keyword>
<dbReference type="VEuPathDB" id="VectorBase:GBRI003707"/>
<organism evidence="2 3">
    <name type="scientific">Glossina brevipalpis</name>
    <dbReference type="NCBI Taxonomy" id="37001"/>
    <lineage>
        <taxon>Eukaryota</taxon>
        <taxon>Metazoa</taxon>
        <taxon>Ecdysozoa</taxon>
        <taxon>Arthropoda</taxon>
        <taxon>Hexapoda</taxon>
        <taxon>Insecta</taxon>
        <taxon>Pterygota</taxon>
        <taxon>Neoptera</taxon>
        <taxon>Endopterygota</taxon>
        <taxon>Diptera</taxon>
        <taxon>Brachycera</taxon>
        <taxon>Muscomorpha</taxon>
        <taxon>Hippoboscoidea</taxon>
        <taxon>Glossinidae</taxon>
        <taxon>Glossina</taxon>
    </lineage>
</organism>
<evidence type="ECO:0000313" key="2">
    <source>
        <dbReference type="EnsemblMetazoa" id="GBRI003707-PA"/>
    </source>
</evidence>
<feature type="transmembrane region" description="Helical" evidence="1">
    <location>
        <begin position="34"/>
        <end position="53"/>
    </location>
</feature>
<dbReference type="AlphaFoldDB" id="A0A1A9W279"/>
<sequence length="118" mass="13740">MVLTFHTKLSLCTSTPYNTTVQCLQLMMFFSNFFSLNSAFLCSALLCSILCYVGKEFEKTLQYVKFLESVHRIARFHNLLCKSTPYLLKNFNLKLKYRCLAIYNNTNVVEISMHIAKE</sequence>
<protein>
    <submittedName>
        <fullName evidence="2">Uncharacterized protein</fullName>
    </submittedName>
</protein>
<dbReference type="Proteomes" id="UP000091820">
    <property type="component" value="Unassembled WGS sequence"/>
</dbReference>
<accession>A0A1A9W279</accession>
<reference evidence="2" key="2">
    <citation type="submission" date="2020-05" db="UniProtKB">
        <authorList>
            <consortium name="EnsemblMetazoa"/>
        </authorList>
    </citation>
    <scope>IDENTIFICATION</scope>
    <source>
        <strain evidence="2">IAEA</strain>
    </source>
</reference>
<name>A0A1A9W279_9MUSC</name>
<keyword evidence="3" id="KW-1185">Reference proteome</keyword>
<keyword evidence="1" id="KW-1133">Transmembrane helix</keyword>
<proteinExistence type="predicted"/>